<dbReference type="SUPFAM" id="SSF52738">
    <property type="entry name" value="Methylesterase CheB, C-terminal domain"/>
    <property type="match status" value="1"/>
</dbReference>
<keyword evidence="1" id="KW-0378">Hydrolase</keyword>
<dbReference type="InterPro" id="IPR050903">
    <property type="entry name" value="Bact_Chemotaxis_MeTrfase"/>
</dbReference>
<dbReference type="CDD" id="cd16434">
    <property type="entry name" value="CheB-CheR_fusion"/>
    <property type="match status" value="1"/>
</dbReference>
<dbReference type="GO" id="GO:0006935">
    <property type="term" value="P:chemotaxis"/>
    <property type="evidence" value="ECO:0007669"/>
    <property type="project" value="UniProtKB-UniRule"/>
</dbReference>
<dbReference type="SMART" id="SM00138">
    <property type="entry name" value="MeTrc"/>
    <property type="match status" value="1"/>
</dbReference>
<dbReference type="InterPro" id="IPR035909">
    <property type="entry name" value="CheB_C"/>
</dbReference>
<comment type="caution">
    <text evidence="5">The sequence shown here is derived from an EMBL/GenBank/DDBJ whole genome shotgun (WGS) entry which is preliminary data.</text>
</comment>
<reference evidence="5 6" key="1">
    <citation type="journal article" date="2011" name="Syst. Appl. Microbiol.">
        <title>Defluviimonas denitrificans gen. nov., sp. nov., and Pararhodobacter aggregans gen. nov., sp. nov., non-phototrophic Rhodobacteraceae from the biofilter of a marine aquaculture.</title>
        <authorList>
            <person name="Foesel B.U."/>
            <person name="Drake H.L."/>
            <person name="Schramm A."/>
        </authorList>
    </citation>
    <scope>NUCLEOTIDE SEQUENCE [LARGE SCALE GENOMIC DNA]</scope>
    <source>
        <strain evidence="5 6">D1-19</strain>
    </source>
</reference>
<dbReference type="SUPFAM" id="SSF53335">
    <property type="entry name" value="S-adenosyl-L-methionine-dependent methyltransferases"/>
    <property type="match status" value="1"/>
</dbReference>
<evidence type="ECO:0000313" key="5">
    <source>
        <dbReference type="EMBL" id="PVE46962.1"/>
    </source>
</evidence>
<dbReference type="GO" id="GO:0000156">
    <property type="term" value="F:phosphorelay response regulator activity"/>
    <property type="evidence" value="ECO:0007669"/>
    <property type="project" value="InterPro"/>
</dbReference>
<keyword evidence="1" id="KW-0145">Chemotaxis</keyword>
<dbReference type="PROSITE" id="PS50123">
    <property type="entry name" value="CHER"/>
    <property type="match status" value="1"/>
</dbReference>
<proteinExistence type="predicted"/>
<feature type="active site" evidence="1">
    <location>
        <position position="142"/>
    </location>
</feature>
<dbReference type="Pfam" id="PF01739">
    <property type="entry name" value="CheR"/>
    <property type="match status" value="1"/>
</dbReference>
<sequence>MTDSEEKAPGDRAIPLVVIGASAGGLVPLERFFAHAPDSAGWCFVVIQHPSPDHRPITDAWLARKTRLAIRHIEDGAEIAPDTIFLNRPDTRADLQGDVFRTAPHAPEDPVPYRPIDTMVASLAPRAGGKTAAVILSGAGRDGAQGAQVFHAAGGVLVVQDPAEADFPSMPQAILTLGIHDRVAGAAEIPQAIHEIFGAIPKPAPEARPGTEDIFLAILRLLERQRHLDVSACKETDLQHRIIRRQHLRGIEDPAGYLALLRSSPEAVNELYHDLLVGVTGFYRDPEAIARLRETALAPFAADLGTETPVRVWVAGCAGGEEAYTIAIELAEALRATGNPRGFRIIATDGHQPSIERASNGTYPAAALRKIPKPLRQRYFERRGEDYTIGASLRQRMIFSVHDTLTDPPFLDLDLVSCRTFLIYLREKAQARVISMFLFGLRKHGVLLLGPSETPGQFADDFETLDGRWRLFRKTSGPRVLAREGLPRRLTRRVPGDEAPGVPRGQAAPTLSRRASAGPGDYAEHRGREALIRTTEHLLETYAPSSIIVSSDGEVLAWFGAAGALVDTPNDLTEWSVEHILHRDLHFLINRALEKLRGGAMVPFSRRVTVDLNEGRQQGVTLHFEPLDRHREPLLLLIRVRLEAGGEEAHAVDEARVTVSAGHEEQPAELSRLHTETESLLTILDIGLLVVDARLNIRRFSNHVARWFLLEKPDVGRSLSVAGPKLSFVDLPAEVTRAIEDGAVFSGQGMTDSGPLSLEIHPIADQRHGGQPDAAFVIFRRPTR</sequence>
<evidence type="ECO:0000259" key="4">
    <source>
        <dbReference type="PROSITE" id="PS50123"/>
    </source>
</evidence>
<feature type="domain" description="CheB-type methylesterase" evidence="3">
    <location>
        <begin position="9"/>
        <end position="193"/>
    </location>
</feature>
<feature type="region of interest" description="Disordered" evidence="2">
    <location>
        <begin position="492"/>
        <end position="522"/>
    </location>
</feature>
<dbReference type="Pfam" id="PF13596">
    <property type="entry name" value="PAS_10"/>
    <property type="match status" value="1"/>
</dbReference>
<dbReference type="Gene3D" id="3.40.50.180">
    <property type="entry name" value="Methylesterase CheB, C-terminal domain"/>
    <property type="match status" value="1"/>
</dbReference>
<dbReference type="Pfam" id="PF01339">
    <property type="entry name" value="CheB_methylest"/>
    <property type="match status" value="1"/>
</dbReference>
<dbReference type="AlphaFoldDB" id="A0A2T7UQL5"/>
<dbReference type="PANTHER" id="PTHR24422:SF27">
    <property type="entry name" value="PROTEIN-GLUTAMATE O-METHYLTRANSFERASE"/>
    <property type="match status" value="1"/>
</dbReference>
<evidence type="ECO:0000256" key="2">
    <source>
        <dbReference type="SAM" id="MobiDB-lite"/>
    </source>
</evidence>
<dbReference type="GO" id="GO:0008757">
    <property type="term" value="F:S-adenosylmethionine-dependent methyltransferase activity"/>
    <property type="evidence" value="ECO:0007669"/>
    <property type="project" value="InterPro"/>
</dbReference>
<dbReference type="GO" id="GO:0008984">
    <property type="term" value="F:protein-glutamate methylesterase activity"/>
    <property type="evidence" value="ECO:0007669"/>
    <property type="project" value="InterPro"/>
</dbReference>
<dbReference type="Proteomes" id="UP000244810">
    <property type="component" value="Unassembled WGS sequence"/>
</dbReference>
<keyword evidence="5" id="KW-0808">Transferase</keyword>
<evidence type="ECO:0000259" key="3">
    <source>
        <dbReference type="PROSITE" id="PS50122"/>
    </source>
</evidence>
<dbReference type="EMBL" id="QDDR01000007">
    <property type="protein sequence ID" value="PVE46962.1"/>
    <property type="molecule type" value="Genomic_DNA"/>
</dbReference>
<dbReference type="RefSeq" id="WP_107752534.1">
    <property type="nucleotide sequence ID" value="NZ_QBKF01000007.1"/>
</dbReference>
<dbReference type="InterPro" id="IPR000780">
    <property type="entry name" value="CheR_MeTrfase"/>
</dbReference>
<gene>
    <name evidence="5" type="ORF">DDE23_14920</name>
</gene>
<dbReference type="InterPro" id="IPR022642">
    <property type="entry name" value="CheR_C"/>
</dbReference>
<dbReference type="InterPro" id="IPR000673">
    <property type="entry name" value="Sig_transdc_resp-reg_Me-estase"/>
</dbReference>
<evidence type="ECO:0000256" key="1">
    <source>
        <dbReference type="PROSITE-ProRule" id="PRU00050"/>
    </source>
</evidence>
<accession>A0A2T7UQL5</accession>
<dbReference type="OrthoDB" id="9816309at2"/>
<dbReference type="GO" id="GO:0016301">
    <property type="term" value="F:kinase activity"/>
    <property type="evidence" value="ECO:0007669"/>
    <property type="project" value="UniProtKB-KW"/>
</dbReference>
<dbReference type="GO" id="GO:0005737">
    <property type="term" value="C:cytoplasm"/>
    <property type="evidence" value="ECO:0007669"/>
    <property type="project" value="InterPro"/>
</dbReference>
<dbReference type="InterPro" id="IPR029063">
    <property type="entry name" value="SAM-dependent_MTases_sf"/>
</dbReference>
<dbReference type="SUPFAM" id="SSF47757">
    <property type="entry name" value="Chemotaxis receptor methyltransferase CheR, N-terminal domain"/>
    <property type="match status" value="1"/>
</dbReference>
<keyword evidence="6" id="KW-1185">Reference proteome</keyword>
<dbReference type="Gene3D" id="3.40.50.150">
    <property type="entry name" value="Vaccinia Virus protein VP39"/>
    <property type="match status" value="1"/>
</dbReference>
<evidence type="ECO:0000313" key="6">
    <source>
        <dbReference type="Proteomes" id="UP000244810"/>
    </source>
</evidence>
<keyword evidence="5" id="KW-0418">Kinase</keyword>
<protein>
    <submittedName>
        <fullName evidence="5">Histidine kinase</fullName>
    </submittedName>
</protein>
<dbReference type="PANTHER" id="PTHR24422">
    <property type="entry name" value="CHEMOTAXIS PROTEIN METHYLTRANSFERASE"/>
    <property type="match status" value="1"/>
</dbReference>
<name>A0A2T7UQL5_9RHOB</name>
<feature type="active site" evidence="1">
    <location>
        <position position="22"/>
    </location>
</feature>
<feature type="domain" description="CheR-type methyltransferase" evidence="4">
    <location>
        <begin position="211"/>
        <end position="475"/>
    </location>
</feature>
<feature type="active site" evidence="1">
    <location>
        <position position="49"/>
    </location>
</feature>
<dbReference type="PRINTS" id="PR00996">
    <property type="entry name" value="CHERMTFRASE"/>
</dbReference>
<dbReference type="PROSITE" id="PS50122">
    <property type="entry name" value="CHEB"/>
    <property type="match status" value="1"/>
</dbReference>
<organism evidence="5 6">
    <name type="scientific">Pararhodobacter aggregans</name>
    <dbReference type="NCBI Taxonomy" id="404875"/>
    <lineage>
        <taxon>Bacteria</taxon>
        <taxon>Pseudomonadati</taxon>
        <taxon>Pseudomonadota</taxon>
        <taxon>Alphaproteobacteria</taxon>
        <taxon>Rhodobacterales</taxon>
        <taxon>Paracoccaceae</taxon>
        <taxon>Pararhodobacter</taxon>
    </lineage>
</organism>